<name>A0ABV6HPD3_9SPHI</name>
<reference evidence="2 3" key="1">
    <citation type="submission" date="2024-09" db="EMBL/GenBank/DDBJ databases">
        <authorList>
            <person name="Sun Q."/>
            <person name="Mori K."/>
        </authorList>
    </citation>
    <scope>NUCLEOTIDE SEQUENCE [LARGE SCALE GENOMIC DNA]</scope>
    <source>
        <strain evidence="2 3">CCM 7765</strain>
    </source>
</reference>
<evidence type="ECO:0000313" key="2">
    <source>
        <dbReference type="EMBL" id="MFC0320761.1"/>
    </source>
</evidence>
<evidence type="ECO:0000259" key="1">
    <source>
        <dbReference type="Pfam" id="PF21247"/>
    </source>
</evidence>
<sequence length="45" mass="4912">MGNFTKNYLSPAIEAGFVALPNPDNPTSSEQRYTLTALGKRVVNQ</sequence>
<evidence type="ECO:0000313" key="3">
    <source>
        <dbReference type="Proteomes" id="UP001589774"/>
    </source>
</evidence>
<gene>
    <name evidence="2" type="ORF">ACFFI0_20720</name>
</gene>
<dbReference type="InterPro" id="IPR049514">
    <property type="entry name" value="Fic-like_C"/>
</dbReference>
<dbReference type="RefSeq" id="WP_377477798.1">
    <property type="nucleotide sequence ID" value="NZ_JBHLWO010000002.1"/>
</dbReference>
<dbReference type="EMBL" id="JBHLWO010000002">
    <property type="protein sequence ID" value="MFC0320761.1"/>
    <property type="molecule type" value="Genomic_DNA"/>
</dbReference>
<dbReference type="Proteomes" id="UP001589774">
    <property type="component" value="Unassembled WGS sequence"/>
</dbReference>
<comment type="caution">
    <text evidence="2">The sequence shown here is derived from an EMBL/GenBank/DDBJ whole genome shotgun (WGS) entry which is preliminary data.</text>
</comment>
<dbReference type="Pfam" id="PF21247">
    <property type="entry name" value="Fic-like_C"/>
    <property type="match status" value="1"/>
</dbReference>
<proteinExistence type="predicted"/>
<organism evidence="2 3">
    <name type="scientific">Olivibacter oleidegradans</name>
    <dbReference type="NCBI Taxonomy" id="760123"/>
    <lineage>
        <taxon>Bacteria</taxon>
        <taxon>Pseudomonadati</taxon>
        <taxon>Bacteroidota</taxon>
        <taxon>Sphingobacteriia</taxon>
        <taxon>Sphingobacteriales</taxon>
        <taxon>Sphingobacteriaceae</taxon>
        <taxon>Olivibacter</taxon>
    </lineage>
</organism>
<keyword evidence="3" id="KW-1185">Reference proteome</keyword>
<accession>A0ABV6HPD3</accession>
<protein>
    <submittedName>
        <fullName evidence="2">Fic family protein</fullName>
    </submittedName>
</protein>
<feature type="domain" description="Filamentation induced by cAMP protein Fic-like C-terminal" evidence="1">
    <location>
        <begin position="3"/>
        <end position="36"/>
    </location>
</feature>